<accession>A0A166H2T6</accession>
<dbReference type="Proteomes" id="UP000076798">
    <property type="component" value="Unassembled WGS sequence"/>
</dbReference>
<proteinExistence type="predicted"/>
<evidence type="ECO:0000313" key="1">
    <source>
        <dbReference type="EMBL" id="KZT42279.1"/>
    </source>
</evidence>
<evidence type="ECO:0000313" key="2">
    <source>
        <dbReference type="Proteomes" id="UP000076798"/>
    </source>
</evidence>
<dbReference type="AlphaFoldDB" id="A0A166H2T6"/>
<name>A0A166H2T6_9AGAM</name>
<gene>
    <name evidence="1" type="ORF">SISSUDRAFT_1041554</name>
</gene>
<organism evidence="1 2">
    <name type="scientific">Sistotremastrum suecicum HHB10207 ss-3</name>
    <dbReference type="NCBI Taxonomy" id="1314776"/>
    <lineage>
        <taxon>Eukaryota</taxon>
        <taxon>Fungi</taxon>
        <taxon>Dikarya</taxon>
        <taxon>Basidiomycota</taxon>
        <taxon>Agaricomycotina</taxon>
        <taxon>Agaricomycetes</taxon>
        <taxon>Sistotremastrales</taxon>
        <taxon>Sistotremastraceae</taxon>
        <taxon>Sistotremastrum</taxon>
    </lineage>
</organism>
<dbReference type="EMBL" id="KV428014">
    <property type="protein sequence ID" value="KZT42279.1"/>
    <property type="molecule type" value="Genomic_DNA"/>
</dbReference>
<sequence length="58" mass="6361">MGCFGIKGSCQIVRILIEKHGNVHSRFQFGRVAVFLVLPLTETGVKRPAIDPALALRV</sequence>
<protein>
    <submittedName>
        <fullName evidence="1">Uncharacterized protein</fullName>
    </submittedName>
</protein>
<reference evidence="1 2" key="1">
    <citation type="journal article" date="2016" name="Mol. Biol. Evol.">
        <title>Comparative Genomics of Early-Diverging Mushroom-Forming Fungi Provides Insights into the Origins of Lignocellulose Decay Capabilities.</title>
        <authorList>
            <person name="Nagy L.G."/>
            <person name="Riley R."/>
            <person name="Tritt A."/>
            <person name="Adam C."/>
            <person name="Daum C."/>
            <person name="Floudas D."/>
            <person name="Sun H."/>
            <person name="Yadav J.S."/>
            <person name="Pangilinan J."/>
            <person name="Larsson K.H."/>
            <person name="Matsuura K."/>
            <person name="Barry K."/>
            <person name="Labutti K."/>
            <person name="Kuo R."/>
            <person name="Ohm R.A."/>
            <person name="Bhattacharya S.S."/>
            <person name="Shirouzu T."/>
            <person name="Yoshinaga Y."/>
            <person name="Martin F.M."/>
            <person name="Grigoriev I.V."/>
            <person name="Hibbett D.S."/>
        </authorList>
    </citation>
    <scope>NUCLEOTIDE SEQUENCE [LARGE SCALE GENOMIC DNA]</scope>
    <source>
        <strain evidence="1 2">HHB10207 ss-3</strain>
    </source>
</reference>
<keyword evidence="2" id="KW-1185">Reference proteome</keyword>